<dbReference type="InterPro" id="IPR023729">
    <property type="entry name" value="NhaP2"/>
</dbReference>
<dbReference type="InterPro" id="IPR036721">
    <property type="entry name" value="RCK_C_sf"/>
</dbReference>
<keyword evidence="7 12" id="KW-0812">Transmembrane</keyword>
<dbReference type="InterPro" id="IPR006153">
    <property type="entry name" value="Cation/H_exchanger_TM"/>
</dbReference>
<dbReference type="HAMAP" id="MF_01075">
    <property type="entry name" value="NhaP2"/>
    <property type="match status" value="1"/>
</dbReference>
<dbReference type="GO" id="GO:0015386">
    <property type="term" value="F:potassium:proton antiporter activity"/>
    <property type="evidence" value="ECO:0007669"/>
    <property type="project" value="UniProtKB-UniRule"/>
</dbReference>
<comment type="function">
    <text evidence="12">K(+)/H(+) antiporter that extrudes potassium in exchange for external protons and maintains the internal concentration of potassium under toxic levels.</text>
</comment>
<feature type="transmembrane region" description="Helical" evidence="12">
    <location>
        <begin position="290"/>
        <end position="313"/>
    </location>
</feature>
<dbReference type="Pfam" id="PF02080">
    <property type="entry name" value="TrkA_C"/>
    <property type="match status" value="1"/>
</dbReference>
<evidence type="ECO:0000256" key="3">
    <source>
        <dbReference type="ARBA" id="ARBA00022449"/>
    </source>
</evidence>
<dbReference type="InterPro" id="IPR038770">
    <property type="entry name" value="Na+/solute_symporter_sf"/>
</dbReference>
<keyword evidence="2 12" id="KW-0813">Transport</keyword>
<dbReference type="Pfam" id="PF03471">
    <property type="entry name" value="CorC_HlyC"/>
    <property type="match status" value="1"/>
</dbReference>
<dbReference type="InterPro" id="IPR006037">
    <property type="entry name" value="RCK_C"/>
</dbReference>
<dbReference type="GO" id="GO:0005886">
    <property type="term" value="C:plasma membrane"/>
    <property type="evidence" value="ECO:0007669"/>
    <property type="project" value="UniProtKB-SubCell"/>
</dbReference>
<evidence type="ECO:0000313" key="13">
    <source>
        <dbReference type="EMBL" id="CDT54477.1"/>
    </source>
</evidence>
<evidence type="ECO:0000256" key="2">
    <source>
        <dbReference type="ARBA" id="ARBA00022448"/>
    </source>
</evidence>
<accession>A0A822N4G5</accession>
<dbReference type="PANTHER" id="PTHR32507">
    <property type="entry name" value="NA(+)/H(+) ANTIPORTER 1"/>
    <property type="match status" value="1"/>
</dbReference>
<name>A0A822N4G5_9VIBR</name>
<keyword evidence="3 12" id="KW-0050">Antiport</keyword>
<dbReference type="SUPFAM" id="SSF116726">
    <property type="entry name" value="TrkA C-terminal domain-like"/>
    <property type="match status" value="1"/>
</dbReference>
<evidence type="ECO:0000313" key="14">
    <source>
        <dbReference type="Proteomes" id="UP000049495"/>
    </source>
</evidence>
<feature type="transmembrane region" description="Helical" evidence="12">
    <location>
        <begin position="110"/>
        <end position="135"/>
    </location>
</feature>
<reference evidence="14" key="1">
    <citation type="submission" date="2014-06" db="EMBL/GenBank/DDBJ databases">
        <authorList>
            <person name="Le Roux Frederique"/>
        </authorList>
    </citation>
    <scope>NUCLEOTIDE SEQUENCE [LARGE SCALE GENOMIC DNA]</scope>
    <source>
        <strain evidence="14">J5-5</strain>
    </source>
</reference>
<dbReference type="Pfam" id="PF00999">
    <property type="entry name" value="Na_H_Exchanger"/>
    <property type="match status" value="1"/>
</dbReference>
<feature type="transmembrane region" description="Helical" evidence="12">
    <location>
        <begin position="325"/>
        <end position="346"/>
    </location>
</feature>
<evidence type="ECO:0000256" key="10">
    <source>
        <dbReference type="ARBA" id="ARBA00023065"/>
    </source>
</evidence>
<evidence type="ECO:0000256" key="8">
    <source>
        <dbReference type="ARBA" id="ARBA00022958"/>
    </source>
</evidence>
<feature type="transmembrane region" description="Helical" evidence="12">
    <location>
        <begin position="25"/>
        <end position="45"/>
    </location>
</feature>
<dbReference type="Gene3D" id="3.30.70.1450">
    <property type="entry name" value="Regulator of K+ conductance, C-terminal domain"/>
    <property type="match status" value="1"/>
</dbReference>
<evidence type="ECO:0000256" key="7">
    <source>
        <dbReference type="ARBA" id="ARBA00022692"/>
    </source>
</evidence>
<comment type="subcellular location">
    <subcellularLocation>
        <location evidence="1 12">Cell membrane</location>
        <topology evidence="1 12">Multi-pass membrane protein</topology>
    </subcellularLocation>
</comment>
<evidence type="ECO:0000256" key="4">
    <source>
        <dbReference type="ARBA" id="ARBA00022475"/>
    </source>
</evidence>
<keyword evidence="11 12" id="KW-0472">Membrane</keyword>
<keyword evidence="9 12" id="KW-1133">Transmembrane helix</keyword>
<comment type="similarity">
    <text evidence="12">Belongs to the monovalent cation:proton antiporter 1 (CPA1) transporter (TC 2.A.36) family. NhaP2 subfamily.</text>
</comment>
<dbReference type="GO" id="GO:0050660">
    <property type="term" value="F:flavin adenine dinucleotide binding"/>
    <property type="evidence" value="ECO:0007669"/>
    <property type="project" value="InterPro"/>
</dbReference>
<keyword evidence="10 12" id="KW-0406">Ion transport</keyword>
<dbReference type="Proteomes" id="UP000049495">
    <property type="component" value="Unassembled WGS sequence"/>
</dbReference>
<evidence type="ECO:0000256" key="9">
    <source>
        <dbReference type="ARBA" id="ARBA00022989"/>
    </source>
</evidence>
<feature type="transmembrane region" description="Helical" evidence="12">
    <location>
        <begin position="80"/>
        <end position="98"/>
    </location>
</feature>
<keyword evidence="5" id="KW-0997">Cell inner membrane</keyword>
<dbReference type="NCBIfam" id="NF003714">
    <property type="entry name" value="PRK05326.1-1"/>
    <property type="match status" value="1"/>
</dbReference>
<evidence type="ECO:0000256" key="6">
    <source>
        <dbReference type="ARBA" id="ARBA00022538"/>
    </source>
</evidence>
<evidence type="ECO:0000256" key="12">
    <source>
        <dbReference type="HAMAP-Rule" id="MF_01075"/>
    </source>
</evidence>
<evidence type="ECO:0000256" key="5">
    <source>
        <dbReference type="ARBA" id="ARBA00022519"/>
    </source>
</evidence>
<evidence type="ECO:0000256" key="11">
    <source>
        <dbReference type="ARBA" id="ARBA00023136"/>
    </source>
</evidence>
<dbReference type="PANTHER" id="PTHR32507:SF7">
    <property type="entry name" value="K(+)_H(+) ANTIPORTER NHAP2"/>
    <property type="match status" value="1"/>
</dbReference>
<keyword evidence="8 12" id="KW-0630">Potassium</keyword>
<gene>
    <name evidence="12" type="primary">nhaP2</name>
    <name evidence="13" type="ORF">VCR5J5_690037</name>
</gene>
<protein>
    <recommendedName>
        <fullName evidence="12">K(+)/H(+) antiporter NhaP2</fullName>
    </recommendedName>
    <alternativeName>
        <fullName evidence="12">Potassium/proton antiporter NhaP2</fullName>
    </alternativeName>
</protein>
<comment type="caution">
    <text evidence="13">The sequence shown here is derived from an EMBL/GenBank/DDBJ whole genome shotgun (WGS) entry which is preliminary data.</text>
</comment>
<comment type="catalytic activity">
    <reaction evidence="12">
        <text>K(+)(in) + H(+)(out) = K(+)(out) + H(+)(in)</text>
        <dbReference type="Rhea" id="RHEA:29467"/>
        <dbReference type="ChEBI" id="CHEBI:15378"/>
        <dbReference type="ChEBI" id="CHEBI:29103"/>
    </reaction>
</comment>
<organism evidence="13 14">
    <name type="scientific">Vibrio crassostreae</name>
    <dbReference type="NCBI Taxonomy" id="246167"/>
    <lineage>
        <taxon>Bacteria</taxon>
        <taxon>Pseudomonadati</taxon>
        <taxon>Pseudomonadota</taxon>
        <taxon>Gammaproteobacteria</taxon>
        <taxon>Vibrionales</taxon>
        <taxon>Vibrionaceae</taxon>
        <taxon>Vibrio</taxon>
    </lineage>
</organism>
<proteinExistence type="inferred from homology"/>
<dbReference type="AlphaFoldDB" id="A0A822N4G5"/>
<dbReference type="EMBL" id="CCJV01000132">
    <property type="protein sequence ID" value="CDT54477.1"/>
    <property type="molecule type" value="Genomic_DNA"/>
</dbReference>
<feature type="transmembrane region" description="Helical" evidence="12">
    <location>
        <begin position="214"/>
        <end position="233"/>
    </location>
</feature>
<dbReference type="NCBIfam" id="NF003716">
    <property type="entry name" value="PRK05326.1-3"/>
    <property type="match status" value="1"/>
</dbReference>
<dbReference type="InterPro" id="IPR005170">
    <property type="entry name" value="Transptr-assoc_dom"/>
</dbReference>
<keyword evidence="6 12" id="KW-0633">Potassium transport</keyword>
<sequence length="605" mass="65389">MPCLAAEDQHAYILSFILWGNELDAITINHLFLTGAVLIAISVLFSQVSSRLGVPILLIFLFVGMLAGEDGPGGINFDDYSLTYLVSNLALAVILLDGGMRTKVASFKVAFWPSLSLATIGVACTATLTGLMAAWLFDLSLMQGILVGAIVGSTDAAAVFSLLKGQSLNERVGSTLEIESGTNDPMAVFLTVTLIALLGTPDAEMGMNFLLKSFAMQFGVGTLIGLGGGWVLWSLINRVQLADGLYSILVLSGGVALFAFSNMLGGSGILSIYLVGLFIGNRPTRSRHSILNVLDGMTWLSQIVMFLVLGLLVTPSTLMDIALPALALAFGMILFARPLSVWLGLLPFRSFTTKERWFVSWVGLRGAVPIILAVFPMMAGLPNAQLYFNIAFFVVMVSLIVQGGSLMKAARLAQVTLPPTPTPISRTGIEIYPASEWEMFVYKLKEEKWCVGEPLKRLSMPEGTRITALFRKDALLHPSGSTVLEANDILCVLGQDKDLDSLSELFSEAPLAEDAARFFGDFFLEVGLSIAAVSDCYGIELGSEEERDMTLKQLAERELGAHPVLGDSFEWHDINWVVAEIDDHKVVKLGLCLPKTTLEEDISEA</sequence>
<dbReference type="NCBIfam" id="NF003715">
    <property type="entry name" value="PRK05326.1-2"/>
    <property type="match status" value="1"/>
</dbReference>
<dbReference type="GO" id="GO:0006884">
    <property type="term" value="P:cell volume homeostasis"/>
    <property type="evidence" value="ECO:0007669"/>
    <property type="project" value="InterPro"/>
</dbReference>
<feature type="transmembrane region" description="Helical" evidence="12">
    <location>
        <begin position="245"/>
        <end position="278"/>
    </location>
</feature>
<dbReference type="SUPFAM" id="SSF56176">
    <property type="entry name" value="FAD-binding/transporter-associated domain-like"/>
    <property type="match status" value="1"/>
</dbReference>
<keyword evidence="4 12" id="KW-1003">Cell membrane</keyword>
<evidence type="ECO:0000256" key="1">
    <source>
        <dbReference type="ARBA" id="ARBA00004651"/>
    </source>
</evidence>
<dbReference type="PROSITE" id="PS51202">
    <property type="entry name" value="RCK_C"/>
    <property type="match status" value="1"/>
</dbReference>
<dbReference type="Gene3D" id="1.20.1530.20">
    <property type="match status" value="1"/>
</dbReference>
<feature type="transmembrane region" description="Helical" evidence="12">
    <location>
        <begin position="358"/>
        <end position="378"/>
    </location>
</feature>
<feature type="transmembrane region" description="Helical" evidence="12">
    <location>
        <begin position="384"/>
        <end position="401"/>
    </location>
</feature>
<dbReference type="InterPro" id="IPR036318">
    <property type="entry name" value="FAD-bd_PCMH-like_sf"/>
</dbReference>
<dbReference type="SMART" id="SM01091">
    <property type="entry name" value="CorC_HlyC"/>
    <property type="match status" value="1"/>
</dbReference>
<feature type="transmembrane region" description="Helical" evidence="12">
    <location>
        <begin position="52"/>
        <end position="68"/>
    </location>
</feature>
<feature type="transmembrane region" description="Helical" evidence="12">
    <location>
        <begin position="141"/>
        <end position="163"/>
    </location>
</feature>